<feature type="transmembrane region" description="Helical" evidence="1">
    <location>
        <begin position="7"/>
        <end position="26"/>
    </location>
</feature>
<gene>
    <name evidence="2" type="ORF">HPP92_023584</name>
</gene>
<name>A0A835PKV5_VANPL</name>
<sequence length="99" mass="11962">MPFKLKLLFFFLRLIISIFVFNYIFLSSITKINEKYISIFFAYKMWNNSYDYNMVRDNVTPFEAKVLFERFSMLFGGMKYNKHQRSSLIALVLDSFVSY</sequence>
<protein>
    <submittedName>
        <fullName evidence="2">Uncharacterized protein</fullName>
    </submittedName>
</protein>
<accession>A0A835PKV5</accession>
<proteinExistence type="predicted"/>
<dbReference type="EMBL" id="JADCNM010000013">
    <property type="protein sequence ID" value="KAG0455796.1"/>
    <property type="molecule type" value="Genomic_DNA"/>
</dbReference>
<reference evidence="2 3" key="1">
    <citation type="journal article" date="2020" name="Nat. Food">
        <title>A phased Vanilla planifolia genome enables genetic improvement of flavour and production.</title>
        <authorList>
            <person name="Hasing T."/>
            <person name="Tang H."/>
            <person name="Brym M."/>
            <person name="Khazi F."/>
            <person name="Huang T."/>
            <person name="Chambers A.H."/>
        </authorList>
    </citation>
    <scope>NUCLEOTIDE SEQUENCE [LARGE SCALE GENOMIC DNA]</scope>
    <source>
        <tissue evidence="2">Leaf</tissue>
    </source>
</reference>
<keyword evidence="1" id="KW-0812">Transmembrane</keyword>
<dbReference type="AlphaFoldDB" id="A0A835PKV5"/>
<evidence type="ECO:0000313" key="3">
    <source>
        <dbReference type="Proteomes" id="UP000639772"/>
    </source>
</evidence>
<evidence type="ECO:0000313" key="2">
    <source>
        <dbReference type="EMBL" id="KAG0455796.1"/>
    </source>
</evidence>
<keyword evidence="1" id="KW-0472">Membrane</keyword>
<comment type="caution">
    <text evidence="2">The sequence shown here is derived from an EMBL/GenBank/DDBJ whole genome shotgun (WGS) entry which is preliminary data.</text>
</comment>
<organism evidence="2 3">
    <name type="scientific">Vanilla planifolia</name>
    <name type="common">Vanilla</name>
    <dbReference type="NCBI Taxonomy" id="51239"/>
    <lineage>
        <taxon>Eukaryota</taxon>
        <taxon>Viridiplantae</taxon>
        <taxon>Streptophyta</taxon>
        <taxon>Embryophyta</taxon>
        <taxon>Tracheophyta</taxon>
        <taxon>Spermatophyta</taxon>
        <taxon>Magnoliopsida</taxon>
        <taxon>Liliopsida</taxon>
        <taxon>Asparagales</taxon>
        <taxon>Orchidaceae</taxon>
        <taxon>Vanilloideae</taxon>
        <taxon>Vanilleae</taxon>
        <taxon>Vanilla</taxon>
    </lineage>
</organism>
<dbReference type="Proteomes" id="UP000639772">
    <property type="component" value="Chromosome 13"/>
</dbReference>
<keyword evidence="1" id="KW-1133">Transmembrane helix</keyword>
<evidence type="ECO:0000256" key="1">
    <source>
        <dbReference type="SAM" id="Phobius"/>
    </source>
</evidence>